<evidence type="ECO:0000313" key="2">
    <source>
        <dbReference type="EMBL" id="CAD9472447.1"/>
    </source>
</evidence>
<feature type="compositionally biased region" description="Polar residues" evidence="1">
    <location>
        <begin position="36"/>
        <end position="47"/>
    </location>
</feature>
<sequence length="145" mass="16989">MKRSSRCLDLVELDTSFHAPKRQTRKRLEAHKDCNPLTSPQNHNGISSPDEAPQIFSNQKNKDMFFQAMLLLEIEDLMDQLEVTNRGQQWASWRIKEDVLKHGRRRDKHMPAHRRRIKDRIRMTEAHRRAKGLGNIRLVASVSNA</sequence>
<organism evidence="2">
    <name type="scientific">Octactis speculum</name>
    <dbReference type="NCBI Taxonomy" id="3111310"/>
    <lineage>
        <taxon>Eukaryota</taxon>
        <taxon>Sar</taxon>
        <taxon>Stramenopiles</taxon>
        <taxon>Ochrophyta</taxon>
        <taxon>Dictyochophyceae</taxon>
        <taxon>Dictyochales</taxon>
        <taxon>Dictyochaceae</taxon>
        <taxon>Octactis</taxon>
    </lineage>
</organism>
<dbReference type="EMBL" id="HBGS01053612">
    <property type="protein sequence ID" value="CAD9472447.1"/>
    <property type="molecule type" value="Transcribed_RNA"/>
</dbReference>
<feature type="region of interest" description="Disordered" evidence="1">
    <location>
        <begin position="21"/>
        <end position="58"/>
    </location>
</feature>
<evidence type="ECO:0000256" key="1">
    <source>
        <dbReference type="SAM" id="MobiDB-lite"/>
    </source>
</evidence>
<dbReference type="AlphaFoldDB" id="A0A7S2E3X8"/>
<accession>A0A7S2E3X8</accession>
<proteinExistence type="predicted"/>
<name>A0A7S2E3X8_9STRA</name>
<protein>
    <submittedName>
        <fullName evidence="2">Uncharacterized protein</fullName>
    </submittedName>
</protein>
<reference evidence="2" key="1">
    <citation type="submission" date="2021-01" db="EMBL/GenBank/DDBJ databases">
        <authorList>
            <person name="Corre E."/>
            <person name="Pelletier E."/>
            <person name="Niang G."/>
            <person name="Scheremetjew M."/>
            <person name="Finn R."/>
            <person name="Kale V."/>
            <person name="Holt S."/>
            <person name="Cochrane G."/>
            <person name="Meng A."/>
            <person name="Brown T."/>
            <person name="Cohen L."/>
        </authorList>
    </citation>
    <scope>NUCLEOTIDE SEQUENCE</scope>
    <source>
        <strain evidence="2">CCMP1381</strain>
    </source>
</reference>
<gene>
    <name evidence="2" type="ORF">DSPE1174_LOCUS27663</name>
</gene>